<protein>
    <submittedName>
        <fullName evidence="6">Uncharacterized protein</fullName>
    </submittedName>
</protein>
<evidence type="ECO:0000256" key="4">
    <source>
        <dbReference type="ARBA" id="ARBA00023136"/>
    </source>
</evidence>
<evidence type="ECO:0000256" key="5">
    <source>
        <dbReference type="SAM" id="Phobius"/>
    </source>
</evidence>
<comment type="caution">
    <text evidence="6">The sequence shown here is derived from an EMBL/GenBank/DDBJ whole genome shotgun (WGS) entry which is preliminary data.</text>
</comment>
<dbReference type="OrthoDB" id="3222at2759"/>
<dbReference type="SUPFAM" id="SSF81338">
    <property type="entry name" value="Aquaporin-like"/>
    <property type="match status" value="1"/>
</dbReference>
<dbReference type="AlphaFoldDB" id="A0A9Q1FY58"/>
<dbReference type="EMBL" id="JAINUF010000003">
    <property type="protein sequence ID" value="KAJ8370029.1"/>
    <property type="molecule type" value="Genomic_DNA"/>
</dbReference>
<evidence type="ECO:0000313" key="7">
    <source>
        <dbReference type="Proteomes" id="UP001152622"/>
    </source>
</evidence>
<keyword evidence="4 5" id="KW-0472">Membrane</keyword>
<proteinExistence type="predicted"/>
<organism evidence="6 7">
    <name type="scientific">Synaphobranchus kaupii</name>
    <name type="common">Kaup's arrowtooth eel</name>
    <dbReference type="NCBI Taxonomy" id="118154"/>
    <lineage>
        <taxon>Eukaryota</taxon>
        <taxon>Metazoa</taxon>
        <taxon>Chordata</taxon>
        <taxon>Craniata</taxon>
        <taxon>Vertebrata</taxon>
        <taxon>Euteleostomi</taxon>
        <taxon>Actinopterygii</taxon>
        <taxon>Neopterygii</taxon>
        <taxon>Teleostei</taxon>
        <taxon>Anguilliformes</taxon>
        <taxon>Synaphobranchidae</taxon>
        <taxon>Synaphobranchus</taxon>
    </lineage>
</organism>
<reference evidence="6" key="1">
    <citation type="journal article" date="2023" name="Science">
        <title>Genome structures resolve the early diversification of teleost fishes.</title>
        <authorList>
            <person name="Parey E."/>
            <person name="Louis A."/>
            <person name="Montfort J."/>
            <person name="Bouchez O."/>
            <person name="Roques C."/>
            <person name="Iampietro C."/>
            <person name="Lluch J."/>
            <person name="Castinel A."/>
            <person name="Donnadieu C."/>
            <person name="Desvignes T."/>
            <person name="Floi Bucao C."/>
            <person name="Jouanno E."/>
            <person name="Wen M."/>
            <person name="Mejri S."/>
            <person name="Dirks R."/>
            <person name="Jansen H."/>
            <person name="Henkel C."/>
            <person name="Chen W.J."/>
            <person name="Zahm M."/>
            <person name="Cabau C."/>
            <person name="Klopp C."/>
            <person name="Thompson A.W."/>
            <person name="Robinson-Rechavi M."/>
            <person name="Braasch I."/>
            <person name="Lecointre G."/>
            <person name="Bobe J."/>
            <person name="Postlethwait J.H."/>
            <person name="Berthelot C."/>
            <person name="Roest Crollius H."/>
            <person name="Guiguen Y."/>
        </authorList>
    </citation>
    <scope>NUCLEOTIDE SEQUENCE</scope>
    <source>
        <strain evidence="6">WJC10195</strain>
    </source>
</reference>
<keyword evidence="7" id="KW-1185">Reference proteome</keyword>
<name>A0A9Q1FY58_SYNKA</name>
<accession>A0A9Q1FY58</accession>
<keyword evidence="3 5" id="KW-1133">Transmembrane helix</keyword>
<dbReference type="GO" id="GO:0016020">
    <property type="term" value="C:membrane"/>
    <property type="evidence" value="ECO:0007669"/>
    <property type="project" value="UniProtKB-SubCell"/>
</dbReference>
<keyword evidence="2 5" id="KW-0812">Transmembrane</keyword>
<comment type="subcellular location">
    <subcellularLocation>
        <location evidence="1">Membrane</location>
        <topology evidence="1">Multi-pass membrane protein</topology>
    </subcellularLocation>
</comment>
<gene>
    <name evidence="6" type="ORF">SKAU_G00100570</name>
</gene>
<sequence>MVVFTPRARKEKRKTSKCKRDVACPLSFLSPCCSGGQSFVEFYATMFFVFFVMGAALRWMTAPHNILYVAFCFRLAATVLYGVTPNNMRGTMALNTRLSQAAKWQANEMWQTERSALIPAQQVAGVWENASRASTAQTGHCTHRTSSLSPVF</sequence>
<dbReference type="Proteomes" id="UP001152622">
    <property type="component" value="Chromosome 3"/>
</dbReference>
<dbReference type="InterPro" id="IPR023271">
    <property type="entry name" value="Aquaporin-like"/>
</dbReference>
<feature type="transmembrane region" description="Helical" evidence="5">
    <location>
        <begin position="66"/>
        <end position="84"/>
    </location>
</feature>
<evidence type="ECO:0000256" key="1">
    <source>
        <dbReference type="ARBA" id="ARBA00004141"/>
    </source>
</evidence>
<evidence type="ECO:0000256" key="2">
    <source>
        <dbReference type="ARBA" id="ARBA00022692"/>
    </source>
</evidence>
<evidence type="ECO:0000313" key="6">
    <source>
        <dbReference type="EMBL" id="KAJ8370029.1"/>
    </source>
</evidence>
<evidence type="ECO:0000256" key="3">
    <source>
        <dbReference type="ARBA" id="ARBA00022989"/>
    </source>
</evidence>
<feature type="transmembrane region" description="Helical" evidence="5">
    <location>
        <begin position="42"/>
        <end position="60"/>
    </location>
</feature>